<dbReference type="AlphaFoldDB" id="A0AAD5TA12"/>
<comment type="caution">
    <text evidence="3">The sequence shown here is derived from an EMBL/GenBank/DDBJ whole genome shotgun (WGS) entry which is preliminary data.</text>
</comment>
<keyword evidence="4" id="KW-1185">Reference proteome</keyword>
<name>A0AAD5TA12_9FUNG</name>
<proteinExistence type="predicted"/>
<protein>
    <submittedName>
        <fullName evidence="3">Uncharacterized protein</fullName>
    </submittedName>
</protein>
<evidence type="ECO:0000256" key="1">
    <source>
        <dbReference type="SAM" id="Phobius"/>
    </source>
</evidence>
<feature type="transmembrane region" description="Helical" evidence="1">
    <location>
        <begin position="404"/>
        <end position="422"/>
    </location>
</feature>
<keyword evidence="1" id="KW-1133">Transmembrane helix</keyword>
<dbReference type="EMBL" id="JADGJH010000402">
    <property type="protein sequence ID" value="KAJ3130007.1"/>
    <property type="molecule type" value="Genomic_DNA"/>
</dbReference>
<gene>
    <name evidence="3" type="ORF">HK100_008309</name>
</gene>
<keyword evidence="2" id="KW-0732">Signal</keyword>
<accession>A0AAD5TA12</accession>
<feature type="chain" id="PRO_5042005177" evidence="2">
    <location>
        <begin position="21"/>
        <end position="516"/>
    </location>
</feature>
<evidence type="ECO:0000256" key="2">
    <source>
        <dbReference type="SAM" id="SignalP"/>
    </source>
</evidence>
<evidence type="ECO:0000313" key="4">
    <source>
        <dbReference type="Proteomes" id="UP001211907"/>
    </source>
</evidence>
<dbReference type="Proteomes" id="UP001211907">
    <property type="component" value="Unassembled WGS sequence"/>
</dbReference>
<sequence length="516" mass="54052">MNSSLLNSEVVALILSVTAAVLESAVGKLLSILYLSAGRPAVAVGIRLGFAGKSPSASGHPVTMFHMRHMVVAAGAYGLLSAVRLTDTFAAALLARPVVYDPGLGNTNYSLQVGLLSVGKWVTIEPSTQATVNTLGNVALNDSSLSWIYAANQMPQVETVDITGAAYAAPGGQAGAAMYSYLRRASAFDTTSWRLSWPVSARLDLMVTRGASCCSTVSAPESIILGPNLQGSIRHAQFSAYSAPADSARVNLTVTVTQASYTTLASTPLNNEYVCMMASGHLVNCTVGVAALGHGSVEFLGQLAAPPEVVSINALSCSPTLTSMCDSSVDIDAWLRFGAVNDSSSYSQRIEYSASLVAVVDNWVVSGGFDRYTSVDYFELMPAYEPGEQLFWPGTAAGTLVPPAVYITVVILLPLCLVFILVPSAVSENAAYSGCGSAELLMCAGWQTTMFAPGGKVAFVLTDLRDKWVHMSAVASNGYSMAALFREAKANGLKVGRIGCCDPAVNELRVVTGNSE</sequence>
<keyword evidence="1" id="KW-0472">Membrane</keyword>
<reference evidence="3" key="1">
    <citation type="submission" date="2020-05" db="EMBL/GenBank/DDBJ databases">
        <title>Phylogenomic resolution of chytrid fungi.</title>
        <authorList>
            <person name="Stajich J.E."/>
            <person name="Amses K."/>
            <person name="Simmons R."/>
            <person name="Seto K."/>
            <person name="Myers J."/>
            <person name="Bonds A."/>
            <person name="Quandt C.A."/>
            <person name="Barry K."/>
            <person name="Liu P."/>
            <person name="Grigoriev I."/>
            <person name="Longcore J.E."/>
            <person name="James T.Y."/>
        </authorList>
    </citation>
    <scope>NUCLEOTIDE SEQUENCE</scope>
    <source>
        <strain evidence="3">JEL0513</strain>
    </source>
</reference>
<evidence type="ECO:0000313" key="3">
    <source>
        <dbReference type="EMBL" id="KAJ3130007.1"/>
    </source>
</evidence>
<organism evidence="3 4">
    <name type="scientific">Physocladia obscura</name>
    <dbReference type="NCBI Taxonomy" id="109957"/>
    <lineage>
        <taxon>Eukaryota</taxon>
        <taxon>Fungi</taxon>
        <taxon>Fungi incertae sedis</taxon>
        <taxon>Chytridiomycota</taxon>
        <taxon>Chytridiomycota incertae sedis</taxon>
        <taxon>Chytridiomycetes</taxon>
        <taxon>Chytridiales</taxon>
        <taxon>Chytriomycetaceae</taxon>
        <taxon>Physocladia</taxon>
    </lineage>
</organism>
<keyword evidence="1" id="KW-0812">Transmembrane</keyword>
<feature type="signal peptide" evidence="2">
    <location>
        <begin position="1"/>
        <end position="20"/>
    </location>
</feature>